<dbReference type="InterPro" id="IPR002559">
    <property type="entry name" value="Transposase_11"/>
</dbReference>
<gene>
    <name evidence="2" type="ORF">BDK88_3976</name>
</gene>
<feature type="domain" description="Transposase IS4-like" evidence="1">
    <location>
        <begin position="115"/>
        <end position="269"/>
    </location>
</feature>
<evidence type="ECO:0000313" key="2">
    <source>
        <dbReference type="EMBL" id="RZV06024.1"/>
    </source>
</evidence>
<dbReference type="Pfam" id="PF01609">
    <property type="entry name" value="DDE_Tnp_1"/>
    <property type="match status" value="1"/>
</dbReference>
<proteinExistence type="predicted"/>
<evidence type="ECO:0000259" key="1">
    <source>
        <dbReference type="Pfam" id="PF01609"/>
    </source>
</evidence>
<dbReference type="GO" id="GO:0003677">
    <property type="term" value="F:DNA binding"/>
    <property type="evidence" value="ECO:0007669"/>
    <property type="project" value="InterPro"/>
</dbReference>
<dbReference type="InterPro" id="IPR053520">
    <property type="entry name" value="Transposase_Tn903"/>
</dbReference>
<name>A0A482Y634_9EURY</name>
<dbReference type="NCBIfam" id="NF033579">
    <property type="entry name" value="transpos_IS5_2"/>
    <property type="match status" value="1"/>
</dbReference>
<dbReference type="Proteomes" id="UP000291097">
    <property type="component" value="Unassembled WGS sequence"/>
</dbReference>
<comment type="caution">
    <text evidence="2">The sequence shown here is derived from an EMBL/GenBank/DDBJ whole genome shotgun (WGS) entry which is preliminary data.</text>
</comment>
<reference evidence="2 3" key="1">
    <citation type="submission" date="2019-02" db="EMBL/GenBank/DDBJ databases">
        <title>Genomic Encyclopedia of Archaeal and Bacterial Type Strains, Phase II (KMG-II): from individual species to whole genera.</title>
        <authorList>
            <person name="Goeker M."/>
        </authorList>
    </citation>
    <scope>NUCLEOTIDE SEQUENCE [LARGE SCALE GENOMIC DNA]</scope>
    <source>
        <strain evidence="2 3">DSM 18328</strain>
    </source>
</reference>
<organism evidence="2 3">
    <name type="scientific">Natrinema hispanicum</name>
    <dbReference type="NCBI Taxonomy" id="392421"/>
    <lineage>
        <taxon>Archaea</taxon>
        <taxon>Methanobacteriati</taxon>
        <taxon>Methanobacteriota</taxon>
        <taxon>Stenosarchaea group</taxon>
        <taxon>Halobacteria</taxon>
        <taxon>Halobacteriales</taxon>
        <taxon>Natrialbaceae</taxon>
        <taxon>Natrinema</taxon>
    </lineage>
</organism>
<dbReference type="AlphaFoldDB" id="A0A482Y634"/>
<accession>A0A482Y634</accession>
<protein>
    <submittedName>
        <fullName evidence="2">IS5 family transposase</fullName>
    </submittedName>
</protein>
<dbReference type="GO" id="GO:0004803">
    <property type="term" value="F:transposase activity"/>
    <property type="evidence" value="ECO:0007669"/>
    <property type="project" value="InterPro"/>
</dbReference>
<sequence length="286" mass="33075">MMDALPKSQLLQFVERAMVLARRAVARFSTRYSRKRFTLRQHVVLLCLKVKKTTTYRDLVDELIEMPRIRETLGLNSIPAPSTLCKAFDRLEMAVWRVLLNVSLTDLPVNGVTGIDASGFERAHASTHYTKRTNLTIQQLKTTLLVDTATNAVLDIHVTTTRKHDTQIAPQVVKRNAASIKVLTGDKGYDDQKLRHLARDHDIRPLIKHREFTSLHKAWNARLDTDLYHQRNMNETVNATIKQKFGAFVRSRLWWKQFRELVIKCVVHNVERSLALSHEEYDCPRV</sequence>
<dbReference type="GO" id="GO:0006313">
    <property type="term" value="P:DNA transposition"/>
    <property type="evidence" value="ECO:0007669"/>
    <property type="project" value="InterPro"/>
</dbReference>
<evidence type="ECO:0000313" key="3">
    <source>
        <dbReference type="Proteomes" id="UP000291097"/>
    </source>
</evidence>
<dbReference type="EMBL" id="SHMP01000009">
    <property type="protein sequence ID" value="RZV06024.1"/>
    <property type="molecule type" value="Genomic_DNA"/>
</dbReference>